<keyword evidence="3" id="KW-1185">Reference proteome</keyword>
<dbReference type="InParanoid" id="A7F841"/>
<feature type="region of interest" description="Disordered" evidence="1">
    <location>
        <begin position="58"/>
        <end position="92"/>
    </location>
</feature>
<evidence type="ECO:0000256" key="1">
    <source>
        <dbReference type="SAM" id="MobiDB-lite"/>
    </source>
</evidence>
<accession>A7F841</accession>
<dbReference type="RefSeq" id="XP_001585203.1">
    <property type="nucleotide sequence ID" value="XM_001585153.1"/>
</dbReference>
<dbReference type="AlphaFoldDB" id="A7F841"/>
<name>A7F841_SCLS1</name>
<proteinExistence type="predicted"/>
<dbReference type="GeneID" id="5481380"/>
<sequence length="92" mass="10463">MLVLDFIIFAIDSLPHHSLTTILCSLKEDPLPNLEPPKWLSNHPVITETYRLRPSTIDHPTLTLLPPPKEISKRSAYPSSHTTTRTEPVTRQ</sequence>
<evidence type="ECO:0000313" key="3">
    <source>
        <dbReference type="Proteomes" id="UP000001312"/>
    </source>
</evidence>
<organism evidence="2 3">
    <name type="scientific">Sclerotinia sclerotiorum (strain ATCC 18683 / 1980 / Ss-1)</name>
    <name type="common">White mold</name>
    <name type="synonym">Whetzelinia sclerotiorum</name>
    <dbReference type="NCBI Taxonomy" id="665079"/>
    <lineage>
        <taxon>Eukaryota</taxon>
        <taxon>Fungi</taxon>
        <taxon>Dikarya</taxon>
        <taxon>Ascomycota</taxon>
        <taxon>Pezizomycotina</taxon>
        <taxon>Leotiomycetes</taxon>
        <taxon>Helotiales</taxon>
        <taxon>Sclerotiniaceae</taxon>
        <taxon>Sclerotinia</taxon>
    </lineage>
</organism>
<dbReference type="KEGG" id="ssl:SS1G_13771"/>
<evidence type="ECO:0000313" key="2">
    <source>
        <dbReference type="EMBL" id="EDN98912.1"/>
    </source>
</evidence>
<feature type="compositionally biased region" description="Polar residues" evidence="1">
    <location>
        <begin position="77"/>
        <end position="92"/>
    </location>
</feature>
<dbReference type="HOGENOM" id="CLU_2414629_0_0_1"/>
<dbReference type="EMBL" id="CH476647">
    <property type="protein sequence ID" value="EDN98912.1"/>
    <property type="molecule type" value="Genomic_DNA"/>
</dbReference>
<reference evidence="3" key="1">
    <citation type="journal article" date="2011" name="PLoS Genet.">
        <title>Genomic analysis of the necrotrophic fungal pathogens Sclerotinia sclerotiorum and Botrytis cinerea.</title>
        <authorList>
            <person name="Amselem J."/>
            <person name="Cuomo C.A."/>
            <person name="van Kan J.A."/>
            <person name="Viaud M."/>
            <person name="Benito E.P."/>
            <person name="Couloux A."/>
            <person name="Coutinho P.M."/>
            <person name="de Vries R.P."/>
            <person name="Dyer P.S."/>
            <person name="Fillinger S."/>
            <person name="Fournier E."/>
            <person name="Gout L."/>
            <person name="Hahn M."/>
            <person name="Kohn L."/>
            <person name="Lapalu N."/>
            <person name="Plummer K.M."/>
            <person name="Pradier J.M."/>
            <person name="Quevillon E."/>
            <person name="Sharon A."/>
            <person name="Simon A."/>
            <person name="ten Have A."/>
            <person name="Tudzynski B."/>
            <person name="Tudzynski P."/>
            <person name="Wincker P."/>
            <person name="Andrew M."/>
            <person name="Anthouard V."/>
            <person name="Beever R.E."/>
            <person name="Beffa R."/>
            <person name="Benoit I."/>
            <person name="Bouzid O."/>
            <person name="Brault B."/>
            <person name="Chen Z."/>
            <person name="Choquer M."/>
            <person name="Collemare J."/>
            <person name="Cotton P."/>
            <person name="Danchin E.G."/>
            <person name="Da Silva C."/>
            <person name="Gautier A."/>
            <person name="Giraud C."/>
            <person name="Giraud T."/>
            <person name="Gonzalez C."/>
            <person name="Grossetete S."/>
            <person name="Guldener U."/>
            <person name="Henrissat B."/>
            <person name="Howlett B.J."/>
            <person name="Kodira C."/>
            <person name="Kretschmer M."/>
            <person name="Lappartient A."/>
            <person name="Leroch M."/>
            <person name="Levis C."/>
            <person name="Mauceli E."/>
            <person name="Neuveglise C."/>
            <person name="Oeser B."/>
            <person name="Pearson M."/>
            <person name="Poulain J."/>
            <person name="Poussereau N."/>
            <person name="Quesneville H."/>
            <person name="Rascle C."/>
            <person name="Schumacher J."/>
            <person name="Segurens B."/>
            <person name="Sexton A."/>
            <person name="Silva E."/>
            <person name="Sirven C."/>
            <person name="Soanes D.M."/>
            <person name="Talbot N.J."/>
            <person name="Templeton M."/>
            <person name="Yandava C."/>
            <person name="Yarden O."/>
            <person name="Zeng Q."/>
            <person name="Rollins J.A."/>
            <person name="Lebrun M.H."/>
            <person name="Dickman M."/>
        </authorList>
    </citation>
    <scope>NUCLEOTIDE SEQUENCE [LARGE SCALE GENOMIC DNA]</scope>
    <source>
        <strain evidence="3">ATCC 18683 / 1980 / Ss-1</strain>
    </source>
</reference>
<protein>
    <submittedName>
        <fullName evidence="2">Uncharacterized protein</fullName>
    </submittedName>
</protein>
<dbReference type="Proteomes" id="UP000001312">
    <property type="component" value="Unassembled WGS sequence"/>
</dbReference>
<gene>
    <name evidence="2" type="ORF">SS1G_13771</name>
</gene>